<accession>A0A085YPH3</accession>
<dbReference type="Proteomes" id="UP000464718">
    <property type="component" value="Plasmid pvpsd2016-5"/>
</dbReference>
<dbReference type="EMBL" id="KM067908">
    <property type="protein sequence ID" value="AIL49872.1"/>
    <property type="molecule type" value="Genomic_DNA"/>
</dbReference>
<evidence type="ECO:0000256" key="1">
    <source>
        <dbReference type="SAM" id="MobiDB-lite"/>
    </source>
</evidence>
<reference evidence="3" key="3">
    <citation type="journal article" date="2015" name="Proc. Natl. Acad. Sci. U.S.A.">
        <title>The opportunistic marine pathogen Vibrio parahaemolyticus becomes virulent by acquiring a plasmid that expresses a deadly toxin.</title>
        <authorList>
            <person name="Lee C.T."/>
            <person name="Chen I.T."/>
            <person name="Yang Y.T."/>
            <person name="Ko T.P."/>
            <person name="Huang Y.T."/>
            <person name="Huang J.Y."/>
            <person name="Huang M.F."/>
            <person name="Lin S.J."/>
            <person name="Chen C.Y."/>
            <person name="Lin S.S."/>
            <person name="Lightner D.V."/>
            <person name="Wang H.C."/>
            <person name="Wang A.H."/>
            <person name="Wang H.C."/>
            <person name="Hor L.I."/>
            <person name="Lo C.F."/>
        </authorList>
    </citation>
    <scope>NUCLEOTIDE SEQUENCE</scope>
    <source>
        <strain evidence="3">3HP</strain>
        <plasmid evidence="3">pVA1</plasmid>
    </source>
</reference>
<sequence>MKRIEAIITDEWMFDDGQETRECIASFQSVVYASYQDYMADLLVLSQNDDFKFALPHETDSHFPRRTAEERQDIIIKKVHARRRYQEHIENGGSEEETSSALSDFPLKKAHH</sequence>
<dbReference type="EMBL" id="CP034304">
    <property type="protein sequence ID" value="QHH13400.1"/>
    <property type="molecule type" value="Genomic_DNA"/>
</dbReference>
<reference evidence="4" key="4">
    <citation type="journal article" date="2018" name="Genome Biol.">
        <title>SKESA: strategic k-mer extension for scrupulous assemblies.</title>
        <authorList>
            <person name="Souvorov A."/>
            <person name="Agarwala R."/>
            <person name="Lipman D.J."/>
        </authorList>
    </citation>
    <scope>NUCLEOTIDE SEQUENCE</scope>
    <source>
        <strain evidence="4">1930</strain>
    </source>
</reference>
<reference evidence="5 6" key="5">
    <citation type="submission" date="2018-12" db="EMBL/GenBank/DDBJ databases">
        <title>Genomic insights into the evolutionary origins and pathogenicity of five Vibrio parahaemolyticus strains isolated from the shrimp with acute hepatopancreatic necrosis disease (AHPND).</title>
        <authorList>
            <person name="Yang Q."/>
            <person name="Dong X."/>
            <person name="Xie G."/>
            <person name="Fu S."/>
            <person name="Zou P."/>
            <person name="Sun J."/>
            <person name="Wang Y."/>
            <person name="Huang J."/>
        </authorList>
    </citation>
    <scope>NUCLEOTIDE SEQUENCE [LARGE SCALE GENOMIC DNA]</scope>
    <source>
        <strain evidence="5 6">20160303005-1</strain>
        <plasmid evidence="6">pvpsd2016-5</plasmid>
        <plasmid evidence="5">pVPSD2016-5</plasmid>
    </source>
</reference>
<geneLocation type="plasmid" evidence="5">
    <name>pVPSD2016-5</name>
</geneLocation>
<dbReference type="AlphaFoldDB" id="A0A085YPH3"/>
<name>A0A085YPH3_VIBPH</name>
<evidence type="ECO:0000313" key="4">
    <source>
        <dbReference type="EMBL" id="HAS6680186.1"/>
    </source>
</evidence>
<reference evidence="4" key="6">
    <citation type="submission" date="2019-12" db="EMBL/GenBank/DDBJ databases">
        <authorList>
            <consortium name="NCBI Pathogen Detection Project"/>
        </authorList>
    </citation>
    <scope>NUCLEOTIDE SEQUENCE</scope>
    <source>
        <strain evidence="4">1930</strain>
    </source>
</reference>
<evidence type="ECO:0000313" key="6">
    <source>
        <dbReference type="Proteomes" id="UP000464718"/>
    </source>
</evidence>
<dbReference type="RefSeq" id="WP_023623342.1">
    <property type="nucleotide sequence ID" value="NC_025152.1"/>
</dbReference>
<protein>
    <submittedName>
        <fullName evidence="2">Uncharacterized protein</fullName>
    </submittedName>
</protein>
<geneLocation type="plasmid" evidence="3">
    <name>pVA1</name>
</geneLocation>
<dbReference type="EMBL" id="DACQKT010000028">
    <property type="protein sequence ID" value="HAS6680186.1"/>
    <property type="molecule type" value="Genomic_DNA"/>
</dbReference>
<geneLocation type="plasmid" evidence="6">
    <name>pvpsd2016-5</name>
</geneLocation>
<evidence type="ECO:0000313" key="5">
    <source>
        <dbReference type="EMBL" id="QHH13400.1"/>
    </source>
</evidence>
<geneLocation type="plasmid" evidence="2">
    <name>pVPA3-1</name>
</geneLocation>
<proteinExistence type="predicted"/>
<keyword evidence="2" id="KW-0614">Plasmid</keyword>
<feature type="region of interest" description="Disordered" evidence="1">
    <location>
        <begin position="86"/>
        <end position="112"/>
    </location>
</feature>
<dbReference type="Proteomes" id="UP000856022">
    <property type="component" value="Unassembled WGS sequence"/>
</dbReference>
<evidence type="ECO:0000313" key="2">
    <source>
        <dbReference type="EMBL" id="AIL49872.1"/>
    </source>
</evidence>
<reference evidence="2" key="2">
    <citation type="journal article" date="2015" name="Dis. Aquat. Organ.">
        <title>Photorhabdus insect-related (Pir) toxin-like genes in a plasmid of Vibrio parahaemolyticus, the causative agent of acute hepatopancreatic necrosis disease (AHPND) of shrimp.</title>
        <authorList>
            <person name="Han J.E."/>
            <person name="Tang K.F."/>
            <person name="Tran L.H."/>
            <person name="Lightner D.V."/>
        </authorList>
    </citation>
    <scope>NUCLEOTIDE SEQUENCE</scope>
    <source>
        <strain evidence="2">13-028/A3</strain>
        <plasmid evidence="2">pVPA3-1</plasmid>
    </source>
</reference>
<gene>
    <name evidence="5" type="ORF">EHC69_29520</name>
    <name evidence="4" type="ORF">I7278_25745</name>
    <name evidence="3" type="ORF">pVA1039</name>
</gene>
<organism evidence="2">
    <name type="scientific">Vibrio parahaemolyticus</name>
    <dbReference type="NCBI Taxonomy" id="670"/>
    <lineage>
        <taxon>Bacteria</taxon>
        <taxon>Pseudomonadati</taxon>
        <taxon>Pseudomonadota</taxon>
        <taxon>Gammaproteobacteria</taxon>
        <taxon>Vibrionales</taxon>
        <taxon>Vibrionaceae</taxon>
        <taxon>Vibrio</taxon>
    </lineage>
</organism>
<reference evidence="3" key="1">
    <citation type="submission" date="2014-12" db="EMBL/GenBank/DDBJ databases">
        <authorList>
            <person name="Lee C.-T."/>
            <person name="Chen I.-T."/>
            <person name="Yang Y.-T."/>
            <person name="Chen C.-Y."/>
            <person name="Lo C.-F."/>
        </authorList>
    </citation>
    <scope>NUCLEOTIDE SEQUENCE</scope>
    <source>
        <strain evidence="3">3HP</strain>
        <plasmid evidence="3">pVA1</plasmid>
    </source>
</reference>
<dbReference type="PATRIC" id="fig|670.381.peg.4011"/>
<dbReference type="EMBL" id="KP324996">
    <property type="protein sequence ID" value="AKC05659.1"/>
    <property type="molecule type" value="Genomic_DNA"/>
</dbReference>
<evidence type="ECO:0000313" key="3">
    <source>
        <dbReference type="EMBL" id="AKC05659.1"/>
    </source>
</evidence>